<evidence type="ECO:0000313" key="8">
    <source>
        <dbReference type="EMBL" id="SHG26676.1"/>
    </source>
</evidence>
<comment type="subunit">
    <text evidence="2 5">Homopentamer.</text>
</comment>
<dbReference type="GO" id="GO:0007155">
    <property type="term" value="P:cell adhesion"/>
    <property type="evidence" value="ECO:0007669"/>
    <property type="project" value="InterPro"/>
</dbReference>
<comment type="similarity">
    <text evidence="1 5">Belongs to the FliD family.</text>
</comment>
<keyword evidence="4 5" id="KW-0975">Bacterial flagellum</keyword>
<dbReference type="GO" id="GO:0009421">
    <property type="term" value="C:bacterial-type flagellum filament cap"/>
    <property type="evidence" value="ECO:0007669"/>
    <property type="project" value="InterPro"/>
</dbReference>
<evidence type="ECO:0000313" key="9">
    <source>
        <dbReference type="Proteomes" id="UP000186132"/>
    </source>
</evidence>
<evidence type="ECO:0000259" key="6">
    <source>
        <dbReference type="Pfam" id="PF02465"/>
    </source>
</evidence>
<gene>
    <name evidence="8" type="ORF">SAMN05443575_1866</name>
</gene>
<dbReference type="AlphaFoldDB" id="A0A1M5IEH8"/>
<dbReference type="InterPro" id="IPR003481">
    <property type="entry name" value="FliD_N"/>
</dbReference>
<keyword evidence="3" id="KW-0175">Coiled coil</keyword>
<feature type="domain" description="Flagellar hook-associated protein 2 N-terminal" evidence="6">
    <location>
        <begin position="20"/>
        <end position="114"/>
    </location>
</feature>
<keyword evidence="9" id="KW-1185">Reference proteome</keyword>
<dbReference type="InterPro" id="IPR010809">
    <property type="entry name" value="FliD_C"/>
</dbReference>
<evidence type="ECO:0000259" key="7">
    <source>
        <dbReference type="Pfam" id="PF07195"/>
    </source>
</evidence>
<dbReference type="EMBL" id="FQVU01000002">
    <property type="protein sequence ID" value="SHG26676.1"/>
    <property type="molecule type" value="Genomic_DNA"/>
</dbReference>
<dbReference type="RefSeq" id="WP_073388922.1">
    <property type="nucleotide sequence ID" value="NZ_FQVU01000002.1"/>
</dbReference>
<reference evidence="8 9" key="1">
    <citation type="submission" date="2016-11" db="EMBL/GenBank/DDBJ databases">
        <authorList>
            <person name="Jaros S."/>
            <person name="Januszkiewicz K."/>
            <person name="Wedrychowicz H."/>
        </authorList>
    </citation>
    <scope>NUCLEOTIDE SEQUENCE [LARGE SCALE GENOMIC DNA]</scope>
    <source>
        <strain evidence="8 9">DSM 45627</strain>
    </source>
</reference>
<dbReference type="Pfam" id="PF07195">
    <property type="entry name" value="FliD_C"/>
    <property type="match status" value="1"/>
</dbReference>
<organism evidence="8 9">
    <name type="scientific">Jatrophihabitans endophyticus</name>
    <dbReference type="NCBI Taxonomy" id="1206085"/>
    <lineage>
        <taxon>Bacteria</taxon>
        <taxon>Bacillati</taxon>
        <taxon>Actinomycetota</taxon>
        <taxon>Actinomycetes</taxon>
        <taxon>Jatrophihabitantales</taxon>
        <taxon>Jatrophihabitantaceae</taxon>
        <taxon>Jatrophihabitans</taxon>
    </lineage>
</organism>
<dbReference type="InterPro" id="IPR040026">
    <property type="entry name" value="FliD"/>
</dbReference>
<evidence type="ECO:0000256" key="3">
    <source>
        <dbReference type="ARBA" id="ARBA00023054"/>
    </source>
</evidence>
<dbReference type="STRING" id="1206085.SAMN05443575_1866"/>
<dbReference type="OrthoDB" id="5241527at2"/>
<protein>
    <recommendedName>
        <fullName evidence="5">Flagellar hook-associated protein 2</fullName>
        <shortName evidence="5">HAP2</shortName>
    </recommendedName>
    <alternativeName>
        <fullName evidence="5">Flagellar cap protein</fullName>
    </alternativeName>
</protein>
<dbReference type="PANTHER" id="PTHR30288">
    <property type="entry name" value="FLAGELLAR CAP/ASSEMBLY PROTEIN FLID"/>
    <property type="match status" value="1"/>
</dbReference>
<evidence type="ECO:0000256" key="4">
    <source>
        <dbReference type="ARBA" id="ARBA00023143"/>
    </source>
</evidence>
<comment type="function">
    <text evidence="5">Required for morphogenesis and for the elongation of the flagellar filament by facilitating polymerization of the flagellin monomers at the tip of growing filament. Forms a capping structure, which prevents flagellin subunits (transported through the central channel of the flagellum) from leaking out without polymerization at the distal end.</text>
</comment>
<dbReference type="PANTHER" id="PTHR30288:SF0">
    <property type="entry name" value="FLAGELLAR HOOK-ASSOCIATED PROTEIN 2"/>
    <property type="match status" value="1"/>
</dbReference>
<keyword evidence="5" id="KW-0964">Secreted</keyword>
<keyword evidence="8" id="KW-0969">Cilium</keyword>
<evidence type="ECO:0000256" key="5">
    <source>
        <dbReference type="RuleBase" id="RU362066"/>
    </source>
</evidence>
<proteinExistence type="inferred from homology"/>
<dbReference type="Pfam" id="PF02465">
    <property type="entry name" value="FliD_N"/>
    <property type="match status" value="1"/>
</dbReference>
<name>A0A1M5IEH8_9ACTN</name>
<dbReference type="GO" id="GO:0005576">
    <property type="term" value="C:extracellular region"/>
    <property type="evidence" value="ECO:0007669"/>
    <property type="project" value="UniProtKB-SubCell"/>
</dbReference>
<feature type="domain" description="Flagellar hook-associated protein 2 C-terminal" evidence="7">
    <location>
        <begin position="208"/>
        <end position="418"/>
    </location>
</feature>
<dbReference type="GO" id="GO:0009424">
    <property type="term" value="C:bacterial-type flagellum hook"/>
    <property type="evidence" value="ECO:0007669"/>
    <property type="project" value="UniProtKB-UniRule"/>
</dbReference>
<evidence type="ECO:0000256" key="1">
    <source>
        <dbReference type="ARBA" id="ARBA00009764"/>
    </source>
</evidence>
<dbReference type="Proteomes" id="UP000186132">
    <property type="component" value="Unassembled WGS sequence"/>
</dbReference>
<comment type="subcellular location">
    <subcellularLocation>
        <location evidence="5">Secreted</location>
    </subcellularLocation>
    <subcellularLocation>
        <location evidence="5">Bacterial flagellum</location>
    </subcellularLocation>
</comment>
<sequence>MTSSTGSISVSGLLGGTAGKIDVTSLISSLMTAAAVPQSQLKDQLSDLTTELTAYRSVNTKLTALQTAAQKLTTGTTWQSTAATSSNTSVVATSTTDAAVGSTTFDVTKLAAAQVSTIAAASDGTVVTDPTAGITITGADGKDHAISLTSGSAASVAAAINSANVGVRASVVNTDGGTVLQLASSKTGAANGFTTSGFDSSAKSVVDAADAQIKVGGSNGYTVSSSSNTFTGVITGVTFSVSSVASNVNVTVTRDASTISSAVKSLVDAANAAHTELDSDTAQGAVLQGRYDVRSIMSDLGSSVSRGTTTGASLKTYGIDIGQDGSFSFDATAFAAAYAADPTGTQTAVGNAFAKRLDTTSTAAVDSKVGSITQAMAGLTTTGTRLTSEISDWTSRLADIQSAMTAKYTTMQTALARLESQQTYLTSMFDSISGSSSSSSS</sequence>
<evidence type="ECO:0000256" key="2">
    <source>
        <dbReference type="ARBA" id="ARBA00011255"/>
    </source>
</evidence>
<dbReference type="GO" id="GO:0071973">
    <property type="term" value="P:bacterial-type flagellum-dependent cell motility"/>
    <property type="evidence" value="ECO:0007669"/>
    <property type="project" value="TreeGrafter"/>
</dbReference>
<accession>A0A1M5IEH8</accession>
<keyword evidence="8" id="KW-0282">Flagellum</keyword>
<keyword evidence="8" id="KW-0966">Cell projection</keyword>